<dbReference type="InterPro" id="IPR002347">
    <property type="entry name" value="SDR_fam"/>
</dbReference>
<dbReference type="Pfam" id="PF13561">
    <property type="entry name" value="adh_short_C2"/>
    <property type="match status" value="1"/>
</dbReference>
<accession>A0A3S3PVB2</accession>
<gene>
    <name evidence="4" type="ORF">DPV69_02190</name>
</gene>
<dbReference type="Proteomes" id="UP000284120">
    <property type="component" value="Unassembled WGS sequence"/>
</dbReference>
<dbReference type="PROSITE" id="PS00061">
    <property type="entry name" value="ADH_SHORT"/>
    <property type="match status" value="1"/>
</dbReference>
<evidence type="ECO:0000256" key="2">
    <source>
        <dbReference type="ARBA" id="ARBA00023002"/>
    </source>
</evidence>
<dbReference type="SUPFAM" id="SSF51735">
    <property type="entry name" value="NAD(P)-binding Rossmann-fold domains"/>
    <property type="match status" value="1"/>
</dbReference>
<keyword evidence="2" id="KW-0560">Oxidoreductase</keyword>
<dbReference type="PANTHER" id="PTHR48107:SF16">
    <property type="entry name" value="NADPH-DEPENDENT ALDEHYDE REDUCTASE 1, CHLOROPLASTIC"/>
    <property type="match status" value="1"/>
</dbReference>
<evidence type="ECO:0000256" key="3">
    <source>
        <dbReference type="SAM" id="MobiDB-lite"/>
    </source>
</evidence>
<evidence type="ECO:0000313" key="5">
    <source>
        <dbReference type="Proteomes" id="UP000284120"/>
    </source>
</evidence>
<keyword evidence="5" id="KW-1185">Reference proteome</keyword>
<evidence type="ECO:0000313" key="4">
    <source>
        <dbReference type="EMBL" id="RWU10176.1"/>
    </source>
</evidence>
<dbReference type="RefSeq" id="WP_113645670.1">
    <property type="nucleotide sequence ID" value="NZ_QMHN01000001.1"/>
</dbReference>
<feature type="region of interest" description="Disordered" evidence="3">
    <location>
        <begin position="1"/>
        <end position="39"/>
    </location>
</feature>
<dbReference type="AlphaFoldDB" id="A0A3S3PVB2"/>
<proteinExistence type="inferred from homology"/>
<dbReference type="PANTHER" id="PTHR48107">
    <property type="entry name" value="NADPH-DEPENDENT ALDEHYDE REDUCTASE-LIKE PROTEIN, CHLOROPLASTIC-RELATED"/>
    <property type="match status" value="1"/>
</dbReference>
<dbReference type="GO" id="GO:0016614">
    <property type="term" value="F:oxidoreductase activity, acting on CH-OH group of donors"/>
    <property type="evidence" value="ECO:0007669"/>
    <property type="project" value="UniProtKB-ARBA"/>
</dbReference>
<feature type="compositionally biased region" description="Basic and acidic residues" evidence="3">
    <location>
        <begin position="23"/>
        <end position="39"/>
    </location>
</feature>
<name>A0A3S3PVB2_9SPHI</name>
<dbReference type="OrthoDB" id="9803333at2"/>
<sequence length="297" mass="32219">MSKKNENKDPKTLFPKPPFNTPKQEHPGTEDQMKPKADHGEESYIGYGRFKDKKVIITGGDSGIGRAVAIAFAREGADILISYLSDVEDKDAEITAQYVREAGRMAILMKGDITKEAQCKAIVAKAVKEFGHIDVLINNAAFHISRKSIEDISDEEWSFTFDTNVKAIFYLCKAAIPHMPKGSSIINTTSVTAFEPSEDLLPYSATKSAVINFTSNLSQILLKQGKGIRVNAVAPGPVWTPLIPATKFNVKTFGQNTAMERPGQPVEIAPAFLFLASADASFVSGAVLPVTGGRLTI</sequence>
<evidence type="ECO:0000256" key="1">
    <source>
        <dbReference type="ARBA" id="ARBA00006484"/>
    </source>
</evidence>
<protein>
    <submittedName>
        <fullName evidence="4">SDR family oxidoreductase</fullName>
    </submittedName>
</protein>
<dbReference type="FunFam" id="3.40.50.720:FF:000084">
    <property type="entry name" value="Short-chain dehydrogenase reductase"/>
    <property type="match status" value="1"/>
</dbReference>
<comment type="caution">
    <text evidence="4">The sequence shown here is derived from an EMBL/GenBank/DDBJ whole genome shotgun (WGS) entry which is preliminary data.</text>
</comment>
<reference evidence="4 5" key="1">
    <citation type="submission" date="2018-06" db="EMBL/GenBank/DDBJ databases">
        <title>Pedobacter endophyticus sp. nov., an endophytic bacterium isolated from a leaf of Triticum aestivum.</title>
        <authorList>
            <person name="Zhang L."/>
        </authorList>
    </citation>
    <scope>NUCLEOTIDE SEQUENCE [LARGE SCALE GENOMIC DNA]</scope>
    <source>
        <strain evidence="4 5">CM134L-2</strain>
    </source>
</reference>
<organism evidence="4 5">
    <name type="scientific">Pedobacter chitinilyticus</name>
    <dbReference type="NCBI Taxonomy" id="2233776"/>
    <lineage>
        <taxon>Bacteria</taxon>
        <taxon>Pseudomonadati</taxon>
        <taxon>Bacteroidota</taxon>
        <taxon>Sphingobacteriia</taxon>
        <taxon>Sphingobacteriales</taxon>
        <taxon>Sphingobacteriaceae</taxon>
        <taxon>Pedobacter</taxon>
    </lineage>
</organism>
<comment type="similarity">
    <text evidence="1">Belongs to the short-chain dehydrogenases/reductases (SDR) family.</text>
</comment>
<dbReference type="EMBL" id="SAYW01000001">
    <property type="protein sequence ID" value="RWU10176.1"/>
    <property type="molecule type" value="Genomic_DNA"/>
</dbReference>
<dbReference type="Gene3D" id="3.40.50.720">
    <property type="entry name" value="NAD(P)-binding Rossmann-like Domain"/>
    <property type="match status" value="1"/>
</dbReference>
<feature type="compositionally biased region" description="Basic and acidic residues" evidence="3">
    <location>
        <begin position="1"/>
        <end position="11"/>
    </location>
</feature>
<dbReference type="PRINTS" id="PR00080">
    <property type="entry name" value="SDRFAMILY"/>
</dbReference>
<dbReference type="InterPro" id="IPR020904">
    <property type="entry name" value="Sc_DH/Rdtase_CS"/>
</dbReference>
<dbReference type="PRINTS" id="PR00081">
    <property type="entry name" value="GDHRDH"/>
</dbReference>
<dbReference type="InterPro" id="IPR036291">
    <property type="entry name" value="NAD(P)-bd_dom_sf"/>
</dbReference>